<feature type="domain" description="ABC transmembrane type-1" evidence="8">
    <location>
        <begin position="71"/>
        <end position="266"/>
    </location>
</feature>
<dbReference type="PROSITE" id="PS50928">
    <property type="entry name" value="ABC_TM1"/>
    <property type="match status" value="1"/>
</dbReference>
<dbReference type="CDD" id="cd06261">
    <property type="entry name" value="TM_PBP2"/>
    <property type="match status" value="1"/>
</dbReference>
<proteinExistence type="inferred from homology"/>
<dbReference type="Proteomes" id="UP000683246">
    <property type="component" value="Chromosome"/>
</dbReference>
<dbReference type="PANTHER" id="PTHR43744:SF9">
    <property type="entry name" value="POLYGALACTURONAN_RHAMNOGALACTURONAN TRANSPORT SYSTEM PERMEASE PROTEIN YTCP"/>
    <property type="match status" value="1"/>
</dbReference>
<evidence type="ECO:0000259" key="8">
    <source>
        <dbReference type="PROSITE" id="PS50928"/>
    </source>
</evidence>
<keyword evidence="6 7" id="KW-0472">Membrane</keyword>
<evidence type="ECO:0000313" key="10">
    <source>
        <dbReference type="Proteomes" id="UP000683246"/>
    </source>
</evidence>
<dbReference type="Pfam" id="PF00528">
    <property type="entry name" value="BPD_transp_1"/>
    <property type="match status" value="1"/>
</dbReference>
<evidence type="ECO:0000313" key="9">
    <source>
        <dbReference type="EMBL" id="QUI24771.1"/>
    </source>
</evidence>
<keyword evidence="5 7" id="KW-1133">Transmembrane helix</keyword>
<evidence type="ECO:0000256" key="2">
    <source>
        <dbReference type="ARBA" id="ARBA00022448"/>
    </source>
</evidence>
<feature type="transmembrane region" description="Helical" evidence="7">
    <location>
        <begin position="107"/>
        <end position="126"/>
    </location>
</feature>
<feature type="transmembrane region" description="Helical" evidence="7">
    <location>
        <begin position="138"/>
        <end position="159"/>
    </location>
</feature>
<evidence type="ECO:0000256" key="4">
    <source>
        <dbReference type="ARBA" id="ARBA00022692"/>
    </source>
</evidence>
<evidence type="ECO:0000256" key="7">
    <source>
        <dbReference type="RuleBase" id="RU363032"/>
    </source>
</evidence>
<dbReference type="EMBL" id="CP058649">
    <property type="protein sequence ID" value="QUI24771.1"/>
    <property type="molecule type" value="Genomic_DNA"/>
</dbReference>
<name>A0A8J8MNM8_9FIRM</name>
<keyword evidence="4 7" id="KW-0812">Transmembrane</keyword>
<keyword evidence="10" id="KW-1185">Reference proteome</keyword>
<comment type="similarity">
    <text evidence="7">Belongs to the binding-protein-dependent transport system permease family.</text>
</comment>
<feature type="transmembrane region" description="Helical" evidence="7">
    <location>
        <begin position="180"/>
        <end position="205"/>
    </location>
</feature>
<dbReference type="KEGG" id="vpy:HZI73_21790"/>
<accession>A0A8J8MNM8</accession>
<dbReference type="InterPro" id="IPR035906">
    <property type="entry name" value="MetI-like_sf"/>
</dbReference>
<keyword evidence="3" id="KW-1003">Cell membrane</keyword>
<comment type="subcellular location">
    <subcellularLocation>
        <location evidence="1 7">Cell membrane</location>
        <topology evidence="1 7">Multi-pass membrane protein</topology>
    </subcellularLocation>
</comment>
<dbReference type="AlphaFoldDB" id="A0A8J8MNM8"/>
<sequence length="292" mass="33183">MRKKRWSQVCIHAAFIAFCLTCTLPVIIIISASLSDELQLAKYGYALLPRGFSMDAFQYVFQDIRALLRAYGVTLTITFLGTIISLFMSSLTAYTLSRKDFKYRNKLSFFIYFTVLFHGGIVPYYILVTNYLKLGDTIWALFVPALIIPWYIFLMRVFMSEIPASLIESAKIDGASEYTIYCRIILPLSKPALATVGLMLVLGYWNNWWLSLLFIESPKLSTLQYLLYKIMSNIQAILNANKHQIANVDATSLPNNTLRMAMVILAAGPMLFIFPFFQKYLVKGLTAGAVKE</sequence>
<evidence type="ECO:0000256" key="3">
    <source>
        <dbReference type="ARBA" id="ARBA00022475"/>
    </source>
</evidence>
<dbReference type="Gene3D" id="1.10.3720.10">
    <property type="entry name" value="MetI-like"/>
    <property type="match status" value="1"/>
</dbReference>
<dbReference type="GO" id="GO:0055085">
    <property type="term" value="P:transmembrane transport"/>
    <property type="evidence" value="ECO:0007669"/>
    <property type="project" value="InterPro"/>
</dbReference>
<evidence type="ECO:0000256" key="6">
    <source>
        <dbReference type="ARBA" id="ARBA00023136"/>
    </source>
</evidence>
<protein>
    <submittedName>
        <fullName evidence="9">Carbohydrate ABC transporter permease</fullName>
    </submittedName>
</protein>
<dbReference type="PANTHER" id="PTHR43744">
    <property type="entry name" value="ABC TRANSPORTER PERMEASE PROTEIN MG189-RELATED-RELATED"/>
    <property type="match status" value="1"/>
</dbReference>
<feature type="transmembrane region" description="Helical" evidence="7">
    <location>
        <begin position="70"/>
        <end position="95"/>
    </location>
</feature>
<dbReference type="RefSeq" id="WP_212695467.1">
    <property type="nucleotide sequence ID" value="NZ_CP058649.1"/>
</dbReference>
<dbReference type="SUPFAM" id="SSF161098">
    <property type="entry name" value="MetI-like"/>
    <property type="match status" value="1"/>
</dbReference>
<keyword evidence="2 7" id="KW-0813">Transport</keyword>
<feature type="transmembrane region" description="Helical" evidence="7">
    <location>
        <begin position="258"/>
        <end position="277"/>
    </location>
</feature>
<evidence type="ECO:0000256" key="5">
    <source>
        <dbReference type="ARBA" id="ARBA00022989"/>
    </source>
</evidence>
<feature type="transmembrane region" description="Helical" evidence="7">
    <location>
        <begin position="12"/>
        <end position="34"/>
    </location>
</feature>
<dbReference type="GO" id="GO:0005886">
    <property type="term" value="C:plasma membrane"/>
    <property type="evidence" value="ECO:0007669"/>
    <property type="project" value="UniProtKB-SubCell"/>
</dbReference>
<evidence type="ECO:0000256" key="1">
    <source>
        <dbReference type="ARBA" id="ARBA00004651"/>
    </source>
</evidence>
<reference evidence="9" key="1">
    <citation type="submission" date="2020-07" db="EMBL/GenBank/DDBJ databases">
        <title>Vallitalea pronyensis genome.</title>
        <authorList>
            <person name="Postec A."/>
        </authorList>
    </citation>
    <scope>NUCLEOTIDE SEQUENCE</scope>
    <source>
        <strain evidence="9">FatNI3</strain>
    </source>
</reference>
<gene>
    <name evidence="9" type="ORF">HZI73_21790</name>
</gene>
<organism evidence="9 10">
    <name type="scientific">Vallitalea pronyensis</name>
    <dbReference type="NCBI Taxonomy" id="1348613"/>
    <lineage>
        <taxon>Bacteria</taxon>
        <taxon>Bacillati</taxon>
        <taxon>Bacillota</taxon>
        <taxon>Clostridia</taxon>
        <taxon>Lachnospirales</taxon>
        <taxon>Vallitaleaceae</taxon>
        <taxon>Vallitalea</taxon>
    </lineage>
</organism>
<dbReference type="InterPro" id="IPR000515">
    <property type="entry name" value="MetI-like"/>
</dbReference>